<reference evidence="2" key="2">
    <citation type="submission" date="2020-07" db="EMBL/GenBank/DDBJ databases">
        <authorList>
            <person name="Vera ALvarez R."/>
            <person name="Arias-Moreno D.M."/>
            <person name="Jimenez-Jacinto V."/>
            <person name="Jimenez-Bremont J.F."/>
            <person name="Swaminathan K."/>
            <person name="Moose S.P."/>
            <person name="Guerrero-Gonzalez M.L."/>
            <person name="Marino-Ramirez L."/>
            <person name="Landsman D."/>
            <person name="Rodriguez-Kessler M."/>
            <person name="Delgado-Sanchez P."/>
        </authorList>
    </citation>
    <scope>NUCLEOTIDE SEQUENCE</scope>
    <source>
        <tissue evidence="2">Cladode</tissue>
    </source>
</reference>
<feature type="region of interest" description="Disordered" evidence="1">
    <location>
        <begin position="1"/>
        <end position="26"/>
    </location>
</feature>
<dbReference type="EMBL" id="GISG01079408">
    <property type="protein sequence ID" value="MBA4631785.1"/>
    <property type="molecule type" value="Transcribed_RNA"/>
</dbReference>
<reference evidence="2" key="1">
    <citation type="journal article" date="2013" name="J. Plant Res.">
        <title>Effect of fungi and light on seed germination of three Opuntia species from semiarid lands of central Mexico.</title>
        <authorList>
            <person name="Delgado-Sanchez P."/>
            <person name="Jimenez-Bremont J.F."/>
            <person name="Guerrero-Gonzalez Mde L."/>
            <person name="Flores J."/>
        </authorList>
    </citation>
    <scope>NUCLEOTIDE SEQUENCE</scope>
    <source>
        <tissue evidence="2">Cladode</tissue>
    </source>
</reference>
<sequence>MPKGKRIQITDTTSQHHQNASTHPNQKPLQYFYETNSTNLYLLSLLSSSVQTLFSSHLSTLPVFQIPLTVHPASSTRLSSMSSSQIGNENLINHHCLCSSSSAL</sequence>
<dbReference type="AlphaFoldDB" id="A0A7C9D5Y9"/>
<dbReference type="EMBL" id="GISG01079409">
    <property type="protein sequence ID" value="MBA4631786.1"/>
    <property type="molecule type" value="Transcribed_RNA"/>
</dbReference>
<organism evidence="2">
    <name type="scientific">Opuntia streptacantha</name>
    <name type="common">Prickly pear cactus</name>
    <name type="synonym">Opuntia cardona</name>
    <dbReference type="NCBI Taxonomy" id="393608"/>
    <lineage>
        <taxon>Eukaryota</taxon>
        <taxon>Viridiplantae</taxon>
        <taxon>Streptophyta</taxon>
        <taxon>Embryophyta</taxon>
        <taxon>Tracheophyta</taxon>
        <taxon>Spermatophyta</taxon>
        <taxon>Magnoliopsida</taxon>
        <taxon>eudicotyledons</taxon>
        <taxon>Gunneridae</taxon>
        <taxon>Pentapetalae</taxon>
        <taxon>Caryophyllales</taxon>
        <taxon>Cactineae</taxon>
        <taxon>Cactaceae</taxon>
        <taxon>Opuntioideae</taxon>
        <taxon>Opuntia</taxon>
    </lineage>
</organism>
<proteinExistence type="predicted"/>
<protein>
    <submittedName>
        <fullName evidence="2">Uncharacterized protein</fullName>
    </submittedName>
</protein>
<accession>A0A7C9D5Y9</accession>
<evidence type="ECO:0000313" key="2">
    <source>
        <dbReference type="EMBL" id="MBA4631785.1"/>
    </source>
</evidence>
<name>A0A7C9D5Y9_OPUST</name>
<feature type="compositionally biased region" description="Polar residues" evidence="1">
    <location>
        <begin position="9"/>
        <end position="26"/>
    </location>
</feature>
<evidence type="ECO:0000256" key="1">
    <source>
        <dbReference type="SAM" id="MobiDB-lite"/>
    </source>
</evidence>